<dbReference type="PANTHER" id="PTHR30061">
    <property type="entry name" value="MALTOSE-BINDING PERIPLASMIC PROTEIN"/>
    <property type="match status" value="1"/>
</dbReference>
<dbReference type="InterPro" id="IPR006059">
    <property type="entry name" value="SBP"/>
</dbReference>
<dbReference type="Proteomes" id="UP000003779">
    <property type="component" value="Chromosome"/>
</dbReference>
<dbReference type="HOGENOM" id="CLU_031285_17_0_11"/>
<comment type="similarity">
    <text evidence="1">Belongs to the bacterial solute-binding protein 1 family.</text>
</comment>
<evidence type="ECO:0000313" key="6">
    <source>
        <dbReference type="EMBL" id="AFR09274.1"/>
    </source>
</evidence>
<dbReference type="InterPro" id="IPR006060">
    <property type="entry name" value="Maltose/Cyclodextrin-bd"/>
</dbReference>
<feature type="chain" id="PRO_5038834813" evidence="5">
    <location>
        <begin position="17"/>
        <end position="407"/>
    </location>
</feature>
<evidence type="ECO:0000256" key="1">
    <source>
        <dbReference type="ARBA" id="ARBA00008520"/>
    </source>
</evidence>
<dbReference type="GO" id="GO:0015144">
    <property type="term" value="F:carbohydrate transmembrane transporter activity"/>
    <property type="evidence" value="ECO:0007669"/>
    <property type="project" value="InterPro"/>
</dbReference>
<accession>J7LEK5</accession>
<dbReference type="EMBL" id="CP003788">
    <property type="protein sequence ID" value="AFR09274.1"/>
    <property type="molecule type" value="Genomic_DNA"/>
</dbReference>
<evidence type="ECO:0000256" key="2">
    <source>
        <dbReference type="ARBA" id="ARBA00022448"/>
    </source>
</evidence>
<dbReference type="PRINTS" id="PR00181">
    <property type="entry name" value="MALTOSEBP"/>
</dbReference>
<dbReference type="GO" id="GO:1901982">
    <property type="term" value="F:maltose binding"/>
    <property type="evidence" value="ECO:0007669"/>
    <property type="project" value="TreeGrafter"/>
</dbReference>
<dbReference type="KEGG" id="nal:B005_3599"/>
<dbReference type="GO" id="GO:0015768">
    <property type="term" value="P:maltose transport"/>
    <property type="evidence" value="ECO:0007669"/>
    <property type="project" value="TreeGrafter"/>
</dbReference>
<dbReference type="GO" id="GO:0055052">
    <property type="term" value="C:ATP-binding cassette (ABC) transporter complex, substrate-binding subunit-containing"/>
    <property type="evidence" value="ECO:0007669"/>
    <property type="project" value="TreeGrafter"/>
</dbReference>
<dbReference type="STRING" id="1205910.B005_3599"/>
<evidence type="ECO:0000256" key="4">
    <source>
        <dbReference type="ARBA" id="ARBA00022729"/>
    </source>
</evidence>
<organism evidence="6 7">
    <name type="scientific">Nocardiopsis alba (strain ATCC BAA-2165 / BE74)</name>
    <dbReference type="NCBI Taxonomy" id="1205910"/>
    <lineage>
        <taxon>Bacteria</taxon>
        <taxon>Bacillati</taxon>
        <taxon>Actinomycetota</taxon>
        <taxon>Actinomycetes</taxon>
        <taxon>Streptosporangiales</taxon>
        <taxon>Nocardiopsidaceae</taxon>
        <taxon>Nocardiopsis</taxon>
    </lineage>
</organism>
<dbReference type="GO" id="GO:0042956">
    <property type="term" value="P:maltodextrin transmembrane transport"/>
    <property type="evidence" value="ECO:0007669"/>
    <property type="project" value="TreeGrafter"/>
</dbReference>
<gene>
    <name evidence="6" type="ordered locus">B005_3599</name>
</gene>
<name>J7LEK5_NOCAA</name>
<keyword evidence="2" id="KW-0813">Transport</keyword>
<dbReference type="Pfam" id="PF13416">
    <property type="entry name" value="SBP_bac_8"/>
    <property type="match status" value="1"/>
</dbReference>
<dbReference type="eggNOG" id="COG2182">
    <property type="taxonomic scope" value="Bacteria"/>
</dbReference>
<evidence type="ECO:0000313" key="7">
    <source>
        <dbReference type="Proteomes" id="UP000003779"/>
    </source>
</evidence>
<keyword evidence="4 5" id="KW-0732">Signal</keyword>
<feature type="signal peptide" evidence="5">
    <location>
        <begin position="1"/>
        <end position="16"/>
    </location>
</feature>
<dbReference type="SUPFAM" id="SSF53850">
    <property type="entry name" value="Periplasmic binding protein-like II"/>
    <property type="match status" value="1"/>
</dbReference>
<proteinExistence type="inferred from homology"/>
<keyword evidence="3" id="KW-0762">Sugar transport</keyword>
<reference evidence="6 7" key="1">
    <citation type="journal article" date="2012" name="J. Bacteriol.">
        <title>Whole-Genome Sequence of Nocardiopsis alba Strain ATCC BAA-2165, Associated with Honeybees.</title>
        <authorList>
            <person name="Qiao J."/>
            <person name="Chen L."/>
            <person name="Li Y."/>
            <person name="Wang J."/>
            <person name="Zhang W."/>
            <person name="Chen S."/>
        </authorList>
    </citation>
    <scope>NUCLEOTIDE SEQUENCE [LARGE SCALE GENOMIC DNA]</scope>
    <source>
        <strain evidence="7">ATCC BAA-2165 / BE74</strain>
    </source>
</reference>
<sequence>MSAVAGIAAIALTASACGGDGDAGDTSAPTLVIWSDPERADAVQSAAAAFGEANGIEIDVQNVSFDDIQGDVVNAHQAGNAPDIFVGAHDWAGNLMRNGTVQPIDLPADREAALDETALEAMTLEGRLLGVPYTQENIFLMRNTELAPDAPETFEELVEIGTGLKEAGEAEEVLAMAVGQEGDPYRMNALMTSAGGYLFGQDSEGDWDPEDLGIGSDETIEAMELIAEYGEAGEGVLRRSIDLENEAALFFDGKAPFFVAGPWTIGDAEASDIDYEISAIPGFEGKDPAAPYIGYQAFFVTDGSPNSALAEEFVVNHVTDPDFILSLYEADPRTPVQLEALETISAENPAIATMAETGENGMPMPNIPEMGETWDPLGIAQARIIGGEDVRESLETAHETVAERIGG</sequence>
<evidence type="ECO:0000256" key="5">
    <source>
        <dbReference type="SAM" id="SignalP"/>
    </source>
</evidence>
<reference evidence="7" key="2">
    <citation type="submission" date="2012-08" db="EMBL/GenBank/DDBJ databases">
        <title>Whole-genome sequence of Nocardiopsis alba strain ATCC BAA-2165 associated with honeybees.</title>
        <authorList>
            <person name="Qiao J."/>
            <person name="Chen L."/>
            <person name="Li Y."/>
            <person name="Wang J."/>
            <person name="Zhang W."/>
            <person name="Chen S."/>
        </authorList>
    </citation>
    <scope>NUCLEOTIDE SEQUENCE [LARGE SCALE GENOMIC DNA]</scope>
    <source>
        <strain evidence="7">ATCC BAA-2165 / BE74</strain>
    </source>
</reference>
<dbReference type="PANTHER" id="PTHR30061:SF50">
    <property type="entry name" value="MALTOSE_MALTODEXTRIN-BINDING PERIPLASMIC PROTEIN"/>
    <property type="match status" value="1"/>
</dbReference>
<evidence type="ECO:0000256" key="3">
    <source>
        <dbReference type="ARBA" id="ARBA00022597"/>
    </source>
</evidence>
<dbReference type="Gene3D" id="3.40.190.10">
    <property type="entry name" value="Periplasmic binding protein-like II"/>
    <property type="match status" value="2"/>
</dbReference>
<dbReference type="PATRIC" id="fig|1205910.3.peg.3404"/>
<protein>
    <submittedName>
        <fullName evidence="6">Bacterial extracellular solute-binding family protein</fullName>
    </submittedName>
</protein>
<dbReference type="AlphaFoldDB" id="J7LEK5"/>